<dbReference type="Pfam" id="PF05653">
    <property type="entry name" value="Mg_trans_NIPA"/>
    <property type="match status" value="1"/>
</dbReference>
<comment type="subcellular location">
    <subcellularLocation>
        <location evidence="1">Membrane</location>
        <topology evidence="1">Multi-pass membrane protein</topology>
    </subcellularLocation>
</comment>
<dbReference type="GO" id="GO:0016020">
    <property type="term" value="C:membrane"/>
    <property type="evidence" value="ECO:0007669"/>
    <property type="project" value="UniProtKB-SubCell"/>
</dbReference>
<evidence type="ECO:0000256" key="2">
    <source>
        <dbReference type="ARBA" id="ARBA00022692"/>
    </source>
</evidence>
<evidence type="ECO:0000313" key="6">
    <source>
        <dbReference type="EMBL" id="MBB5511550.1"/>
    </source>
</evidence>
<dbReference type="InterPro" id="IPR036259">
    <property type="entry name" value="MFS_trans_sf"/>
</dbReference>
<gene>
    <name evidence="6" type="ORF">HD598_000237</name>
</gene>
<dbReference type="SUPFAM" id="SSF103473">
    <property type="entry name" value="MFS general substrate transporter"/>
    <property type="match status" value="1"/>
</dbReference>
<dbReference type="NCBIfam" id="NF038012">
    <property type="entry name" value="DMT_1"/>
    <property type="match status" value="1"/>
</dbReference>
<feature type="transmembrane region" description="Helical" evidence="5">
    <location>
        <begin position="207"/>
        <end position="224"/>
    </location>
</feature>
<name>A0A7W8WYS7_9MICC</name>
<reference evidence="6 7" key="1">
    <citation type="submission" date="2020-08" db="EMBL/GenBank/DDBJ databases">
        <title>Sequencing the genomes of 1000 actinobacteria strains.</title>
        <authorList>
            <person name="Klenk H.-P."/>
        </authorList>
    </citation>
    <scope>NUCLEOTIDE SEQUENCE [LARGE SCALE GENOMIC DNA]</scope>
    <source>
        <strain evidence="6 7">DSM 105783</strain>
    </source>
</reference>
<feature type="transmembrane region" description="Helical" evidence="5">
    <location>
        <begin position="56"/>
        <end position="75"/>
    </location>
</feature>
<evidence type="ECO:0000256" key="1">
    <source>
        <dbReference type="ARBA" id="ARBA00004141"/>
    </source>
</evidence>
<evidence type="ECO:0000313" key="7">
    <source>
        <dbReference type="Proteomes" id="UP000580797"/>
    </source>
</evidence>
<dbReference type="Gene3D" id="1.20.1250.20">
    <property type="entry name" value="MFS general substrate transporter like domains"/>
    <property type="match status" value="1"/>
</dbReference>
<accession>A0A7W8WYS7</accession>
<evidence type="ECO:0000256" key="4">
    <source>
        <dbReference type="ARBA" id="ARBA00023136"/>
    </source>
</evidence>
<dbReference type="InterPro" id="IPR008521">
    <property type="entry name" value="Mg_trans_NIPA"/>
</dbReference>
<feature type="transmembrane region" description="Helical" evidence="5">
    <location>
        <begin position="170"/>
        <end position="187"/>
    </location>
</feature>
<proteinExistence type="predicted"/>
<evidence type="ECO:0000256" key="5">
    <source>
        <dbReference type="SAM" id="Phobius"/>
    </source>
</evidence>
<dbReference type="PANTHER" id="PTHR40761:SF1">
    <property type="entry name" value="CONSERVED INTEGRAL MEMBRANE ALANINE VALINE AND LEUCINE RICH PROTEIN-RELATED"/>
    <property type="match status" value="1"/>
</dbReference>
<keyword evidence="2 5" id="KW-0812">Transmembrane</keyword>
<dbReference type="PANTHER" id="PTHR40761">
    <property type="entry name" value="CONSERVED INTEGRAL MEMBRANE ALANINE VALINE AND LEUCINE RICH PROTEIN-RELATED"/>
    <property type="match status" value="1"/>
</dbReference>
<keyword evidence="4 5" id="KW-0472">Membrane</keyword>
<dbReference type="GO" id="GO:0015095">
    <property type="term" value="F:magnesium ion transmembrane transporter activity"/>
    <property type="evidence" value="ECO:0007669"/>
    <property type="project" value="InterPro"/>
</dbReference>
<organism evidence="6 7">
    <name type="scientific">Neomicrococcus aestuarii</name>
    <dbReference type="NCBI Taxonomy" id="556325"/>
    <lineage>
        <taxon>Bacteria</taxon>
        <taxon>Bacillati</taxon>
        <taxon>Actinomycetota</taxon>
        <taxon>Actinomycetes</taxon>
        <taxon>Micrococcales</taxon>
        <taxon>Micrococcaceae</taxon>
        <taxon>Neomicrococcus</taxon>
    </lineage>
</organism>
<feature type="transmembrane region" description="Helical" evidence="5">
    <location>
        <begin position="143"/>
        <end position="163"/>
    </location>
</feature>
<evidence type="ECO:0000256" key="3">
    <source>
        <dbReference type="ARBA" id="ARBA00022989"/>
    </source>
</evidence>
<dbReference type="AlphaFoldDB" id="A0A7W8WYS7"/>
<dbReference type="Proteomes" id="UP000580797">
    <property type="component" value="Unassembled WGS sequence"/>
</dbReference>
<feature type="transmembrane region" description="Helical" evidence="5">
    <location>
        <begin position="6"/>
        <end position="26"/>
    </location>
</feature>
<protein>
    <submittedName>
        <fullName evidence="6">Drug/metabolite transporter (DMT)-like permease</fullName>
    </submittedName>
</protein>
<keyword evidence="3 5" id="KW-1133">Transmembrane helix</keyword>
<dbReference type="RefSeq" id="WP_311538909.1">
    <property type="nucleotide sequence ID" value="NZ_BAAARH010000009.1"/>
</dbReference>
<feature type="transmembrane region" description="Helical" evidence="5">
    <location>
        <begin position="263"/>
        <end position="286"/>
    </location>
</feature>
<feature type="transmembrane region" description="Helical" evidence="5">
    <location>
        <begin position="110"/>
        <end position="131"/>
    </location>
</feature>
<feature type="transmembrane region" description="Helical" evidence="5">
    <location>
        <begin position="81"/>
        <end position="98"/>
    </location>
</feature>
<sequence length="311" mass="33408">MSPERIAMFVAIGCALIGAVFLALGAQQQSKAVRKGSKSLRVSGSHFVGLVKNPPWLFGLLLTVIGMVLNIYALATAPLTVVQPLGAVALVITTVVNAKDQGHKINKETMWAIALCLLGSVAFVLLALRATREVHRISQRQELTTVYILAAVVIVSIIVWFVTRHHHQPVFYIVAAGVLFGFCAVMVRTLAIEVTDPNGRMFANVSWWEYAAIAVAGLLGTYFVQNAYSSGPPELVIAGLTVIDPIVGILIGIIILGELEANVPLWVSISMIIAGLVAIVGVAALARHHPDIQRRRQEAGHHPVATIRAED</sequence>
<feature type="transmembrane region" description="Helical" evidence="5">
    <location>
        <begin position="236"/>
        <end position="257"/>
    </location>
</feature>
<comment type="caution">
    <text evidence="6">The sequence shown here is derived from an EMBL/GenBank/DDBJ whole genome shotgun (WGS) entry which is preliminary data.</text>
</comment>
<dbReference type="EMBL" id="JACHDR010000001">
    <property type="protein sequence ID" value="MBB5511550.1"/>
    <property type="molecule type" value="Genomic_DNA"/>
</dbReference>